<dbReference type="EMBL" id="VTFR01000021">
    <property type="protein sequence ID" value="TYT28083.1"/>
    <property type="molecule type" value="Genomic_DNA"/>
</dbReference>
<name>A0ABY3NWL7_9ENTR</name>
<keyword evidence="2" id="KW-1185">Reference proteome</keyword>
<evidence type="ECO:0000313" key="2">
    <source>
        <dbReference type="Proteomes" id="UP000323910"/>
    </source>
</evidence>
<evidence type="ECO:0000313" key="1">
    <source>
        <dbReference type="EMBL" id="TYT28083.1"/>
    </source>
</evidence>
<protein>
    <submittedName>
        <fullName evidence="1">Uncharacterized protein</fullName>
    </submittedName>
</protein>
<sequence length="123" mass="14100">MTEKTKAVYNDKNISQRMRIEISSIENEIRAPISEHEFQSVLEDEAPAFAIMNREKGEFLQSIRFATDGESAGTRWTKNLRDAFVFHDRLKATNLAININGTPRGCTVVPLTYQLDPLYKHLE</sequence>
<dbReference type="RefSeq" id="WP_129036380.1">
    <property type="nucleotide sequence ID" value="NZ_SDDX01000040.1"/>
</dbReference>
<gene>
    <name evidence="1" type="ORF">FZO59_22150</name>
</gene>
<proteinExistence type="predicted"/>
<accession>A0ABY3NWL7</accession>
<dbReference type="Proteomes" id="UP000323910">
    <property type="component" value="Unassembled WGS sequence"/>
</dbReference>
<organism evidence="1 2">
    <name type="scientific">Lelliottia nimipressuralis</name>
    <dbReference type="NCBI Taxonomy" id="69220"/>
    <lineage>
        <taxon>Bacteria</taxon>
        <taxon>Pseudomonadati</taxon>
        <taxon>Pseudomonadota</taxon>
        <taxon>Gammaproteobacteria</taxon>
        <taxon>Enterobacterales</taxon>
        <taxon>Enterobacteriaceae</taxon>
        <taxon>Lelliottia</taxon>
    </lineage>
</organism>
<reference evidence="1 2" key="1">
    <citation type="submission" date="2019-08" db="EMBL/GenBank/DDBJ databases">
        <title>The draft genome of Lelliottia nimipressuralis strain CICC 24156.</title>
        <authorList>
            <person name="Wu W."/>
            <person name="Feng Y."/>
            <person name="Zong Z."/>
        </authorList>
    </citation>
    <scope>NUCLEOTIDE SEQUENCE [LARGE SCALE GENOMIC DNA]</scope>
    <source>
        <strain evidence="1 2">CICC 24156</strain>
    </source>
</reference>
<comment type="caution">
    <text evidence="1">The sequence shown here is derived from an EMBL/GenBank/DDBJ whole genome shotgun (WGS) entry which is preliminary data.</text>
</comment>